<dbReference type="Proteomes" id="UP000325113">
    <property type="component" value="Unassembled WGS sequence"/>
</dbReference>
<dbReference type="PANTHER" id="PTHR23048">
    <property type="entry name" value="MYOSIN LIGHT CHAIN 1, 3"/>
    <property type="match status" value="1"/>
</dbReference>
<evidence type="ECO:0000256" key="1">
    <source>
        <dbReference type="ARBA" id="ARBA00005253"/>
    </source>
</evidence>
<evidence type="ECO:0000313" key="9">
    <source>
        <dbReference type="EMBL" id="KAA0161459.1"/>
    </source>
</evidence>
<evidence type="ECO:0000259" key="5">
    <source>
        <dbReference type="PROSITE" id="PS50222"/>
    </source>
</evidence>
<dbReference type="EMBL" id="VLTO01000016">
    <property type="protein sequence ID" value="KAA0175175.1"/>
    <property type="molecule type" value="Genomic_DNA"/>
</dbReference>
<keyword evidence="3" id="KW-0677">Repeat</keyword>
<sequence>MDQLRPDQVAGLREIYGLFDFSGAGRMDSRALGAVLRTVGVDVSESELSALIAQLSVGSSAGDASIDQEEFIHLMASVMADADPEEEADSSFQAFDVDADGRVGAEDLRVAAASLGIELDAAACAEMLEEVAAKPERGASREEFCAAALQG</sequence>
<dbReference type="Proteomes" id="UP000324907">
    <property type="component" value="Unassembled WGS sequence"/>
</dbReference>
<dbReference type="InterPro" id="IPR018247">
    <property type="entry name" value="EF_Hand_1_Ca_BS"/>
</dbReference>
<evidence type="ECO:0000313" key="12">
    <source>
        <dbReference type="Proteomes" id="UP000323011"/>
    </source>
</evidence>
<name>A0A5A8CA66_CAFRO</name>
<dbReference type="PROSITE" id="PS00018">
    <property type="entry name" value="EF_HAND_1"/>
    <property type="match status" value="1"/>
</dbReference>
<dbReference type="Gene3D" id="1.10.238.10">
    <property type="entry name" value="EF-hand"/>
    <property type="match status" value="1"/>
</dbReference>
<evidence type="ECO:0000256" key="4">
    <source>
        <dbReference type="ARBA" id="ARBA00022837"/>
    </source>
</evidence>
<protein>
    <recommendedName>
        <fullName evidence="2">Calmodulin</fullName>
    </recommendedName>
</protein>
<dbReference type="SUPFAM" id="SSF47473">
    <property type="entry name" value="EF-hand"/>
    <property type="match status" value="1"/>
</dbReference>
<dbReference type="EMBL" id="HBET01019723">
    <property type="protein sequence ID" value="CAD8568948.1"/>
    <property type="molecule type" value="Transcribed_RNA"/>
</dbReference>
<organism evidence="7 12">
    <name type="scientific">Cafeteria roenbergensis</name>
    <name type="common">Marine flagellate</name>
    <dbReference type="NCBI Taxonomy" id="33653"/>
    <lineage>
        <taxon>Eukaryota</taxon>
        <taxon>Sar</taxon>
        <taxon>Stramenopiles</taxon>
        <taxon>Bigyra</taxon>
        <taxon>Opalozoa</taxon>
        <taxon>Bicosoecida</taxon>
        <taxon>Cafeteriaceae</taxon>
        <taxon>Cafeteria</taxon>
    </lineage>
</organism>
<dbReference type="GO" id="GO:0016460">
    <property type="term" value="C:myosin II complex"/>
    <property type="evidence" value="ECO:0007669"/>
    <property type="project" value="TreeGrafter"/>
</dbReference>
<evidence type="ECO:0000313" key="13">
    <source>
        <dbReference type="Proteomes" id="UP000324907"/>
    </source>
</evidence>
<evidence type="ECO:0000313" key="10">
    <source>
        <dbReference type="EMBL" id="KAA0175175.1"/>
    </source>
</evidence>
<dbReference type="PROSITE" id="PS50222">
    <property type="entry name" value="EF_HAND_2"/>
    <property type="match status" value="1"/>
</dbReference>
<dbReference type="InterPro" id="IPR050230">
    <property type="entry name" value="CALM/Myosin/TropC-like"/>
</dbReference>
<evidence type="ECO:0000313" key="7">
    <source>
        <dbReference type="EMBL" id="KAA0149805.1"/>
    </source>
</evidence>
<dbReference type="AlphaFoldDB" id="A0A5A8CA66"/>
<evidence type="ECO:0000313" key="14">
    <source>
        <dbReference type="Proteomes" id="UP000325113"/>
    </source>
</evidence>
<feature type="domain" description="EF-hand" evidence="5">
    <location>
        <begin position="83"/>
        <end position="118"/>
    </location>
</feature>
<dbReference type="InterPro" id="IPR002048">
    <property type="entry name" value="EF_hand_dom"/>
</dbReference>
<comment type="similarity">
    <text evidence="1">Belongs to the centrin family.</text>
</comment>
<dbReference type="Proteomes" id="UP000322899">
    <property type="component" value="Unassembled WGS sequence"/>
</dbReference>
<evidence type="ECO:0000256" key="3">
    <source>
        <dbReference type="ARBA" id="ARBA00022737"/>
    </source>
</evidence>
<dbReference type="FunFam" id="1.10.238.10:FF:000178">
    <property type="entry name" value="Calmodulin-2 A"/>
    <property type="match status" value="1"/>
</dbReference>
<dbReference type="EMBL" id="VLTN01000039">
    <property type="protein sequence ID" value="KAA0149805.1"/>
    <property type="molecule type" value="Genomic_DNA"/>
</dbReference>
<evidence type="ECO:0000313" key="11">
    <source>
        <dbReference type="Proteomes" id="UP000322899"/>
    </source>
</evidence>
<accession>A0A5A8CA66</accession>
<dbReference type="EMBL" id="VLTL01000222">
    <property type="protein sequence ID" value="KAA0151071.1"/>
    <property type="molecule type" value="Genomic_DNA"/>
</dbReference>
<dbReference type="GO" id="GO:0005509">
    <property type="term" value="F:calcium ion binding"/>
    <property type="evidence" value="ECO:0007669"/>
    <property type="project" value="InterPro"/>
</dbReference>
<evidence type="ECO:0000313" key="8">
    <source>
        <dbReference type="EMBL" id="KAA0151071.1"/>
    </source>
</evidence>
<dbReference type="OrthoDB" id="429467at2759"/>
<reference evidence="11 12" key="1">
    <citation type="submission" date="2019-07" db="EMBL/GenBank/DDBJ databases">
        <title>Genomes of Cafeteria roenbergensis.</title>
        <authorList>
            <person name="Fischer M.G."/>
            <person name="Hackl T."/>
            <person name="Roman M."/>
        </authorList>
    </citation>
    <scope>NUCLEOTIDE SEQUENCE [LARGE SCALE GENOMIC DNA]</scope>
    <source>
        <strain evidence="7 12">BVI</strain>
        <strain evidence="9 14">Cflag</strain>
        <strain evidence="10 11">E4-10P</strain>
        <strain evidence="8 13">RCC970-E3</strain>
    </source>
</reference>
<keyword evidence="12" id="KW-1185">Reference proteome</keyword>
<keyword evidence="4" id="KW-0106">Calcium</keyword>
<evidence type="ECO:0000313" key="6">
    <source>
        <dbReference type="EMBL" id="CAD8568948.1"/>
    </source>
</evidence>
<reference evidence="6" key="2">
    <citation type="submission" date="2021-01" db="EMBL/GenBank/DDBJ databases">
        <authorList>
            <person name="Corre E."/>
            <person name="Pelletier E."/>
            <person name="Niang G."/>
            <person name="Scheremetjew M."/>
            <person name="Finn R."/>
            <person name="Kale V."/>
            <person name="Holt S."/>
            <person name="Cochrane G."/>
            <person name="Meng A."/>
            <person name="Brown T."/>
            <person name="Cohen L."/>
        </authorList>
    </citation>
    <scope>NUCLEOTIDE SEQUENCE</scope>
    <source>
        <strain evidence="6">E4-10</strain>
    </source>
</reference>
<gene>
    <name evidence="6" type="ORF">CROE0942_LOCUS13328</name>
    <name evidence="10" type="ORF">FNF27_03472</name>
    <name evidence="8" type="ORF">FNF28_07180</name>
    <name evidence="7" type="ORF">FNF29_05631</name>
    <name evidence="9" type="ORF">FNF31_03742</name>
</gene>
<dbReference type="PANTHER" id="PTHR23048:SF0">
    <property type="entry name" value="CALMODULIN LIKE 3"/>
    <property type="match status" value="1"/>
</dbReference>
<proteinExistence type="inferred from homology"/>
<dbReference type="InterPro" id="IPR011992">
    <property type="entry name" value="EF-hand-dom_pair"/>
</dbReference>
<dbReference type="EMBL" id="VLTM01000035">
    <property type="protein sequence ID" value="KAA0161459.1"/>
    <property type="molecule type" value="Genomic_DNA"/>
</dbReference>
<dbReference type="Proteomes" id="UP000323011">
    <property type="component" value="Unassembled WGS sequence"/>
</dbReference>
<evidence type="ECO:0000256" key="2">
    <source>
        <dbReference type="ARBA" id="ARBA00020786"/>
    </source>
</evidence>